<organism evidence="1 2">
    <name type="scientific">Araneus ventricosus</name>
    <name type="common">Orbweaver spider</name>
    <name type="synonym">Epeira ventricosa</name>
    <dbReference type="NCBI Taxonomy" id="182803"/>
    <lineage>
        <taxon>Eukaryota</taxon>
        <taxon>Metazoa</taxon>
        <taxon>Ecdysozoa</taxon>
        <taxon>Arthropoda</taxon>
        <taxon>Chelicerata</taxon>
        <taxon>Arachnida</taxon>
        <taxon>Araneae</taxon>
        <taxon>Araneomorphae</taxon>
        <taxon>Entelegynae</taxon>
        <taxon>Araneoidea</taxon>
        <taxon>Araneidae</taxon>
        <taxon>Araneus</taxon>
    </lineage>
</organism>
<protein>
    <submittedName>
        <fullName evidence="1">Uncharacterized protein</fullName>
    </submittedName>
</protein>
<dbReference type="EMBL" id="BGPR01010245">
    <property type="protein sequence ID" value="GBN45100.1"/>
    <property type="molecule type" value="Genomic_DNA"/>
</dbReference>
<gene>
    <name evidence="1" type="ORF">AVEN_181756_1</name>
</gene>
<comment type="caution">
    <text evidence="1">The sequence shown here is derived from an EMBL/GenBank/DDBJ whole genome shotgun (WGS) entry which is preliminary data.</text>
</comment>
<dbReference type="AlphaFoldDB" id="A0A4Y2P3K2"/>
<evidence type="ECO:0000313" key="2">
    <source>
        <dbReference type="Proteomes" id="UP000499080"/>
    </source>
</evidence>
<dbReference type="Proteomes" id="UP000499080">
    <property type="component" value="Unassembled WGS sequence"/>
</dbReference>
<accession>A0A4Y2P3K2</accession>
<reference evidence="1 2" key="1">
    <citation type="journal article" date="2019" name="Sci. Rep.">
        <title>Orb-weaving spider Araneus ventricosus genome elucidates the spidroin gene catalogue.</title>
        <authorList>
            <person name="Kono N."/>
            <person name="Nakamura H."/>
            <person name="Ohtoshi R."/>
            <person name="Moran D.A.P."/>
            <person name="Shinohara A."/>
            <person name="Yoshida Y."/>
            <person name="Fujiwara M."/>
            <person name="Mori M."/>
            <person name="Tomita M."/>
            <person name="Arakawa K."/>
        </authorList>
    </citation>
    <scope>NUCLEOTIDE SEQUENCE [LARGE SCALE GENOMIC DNA]</scope>
</reference>
<sequence length="127" mass="14183">MSFSIHVPVMPRQDRSNSVKFSDITLESVLEQLQRLFHCSVPELQGRTYNSFVLPDITLASVLELFQRMSFTFSVPECQCSNAGRVTLLGSYYYCTLASILGIVIDCHSHSVSPRCQAGWGNSMDSP</sequence>
<name>A0A4Y2P3K2_ARAVE</name>
<evidence type="ECO:0000313" key="1">
    <source>
        <dbReference type="EMBL" id="GBN45100.1"/>
    </source>
</evidence>
<proteinExistence type="predicted"/>
<keyword evidence="2" id="KW-1185">Reference proteome</keyword>